<keyword evidence="2" id="KW-0732">Signal</keyword>
<evidence type="ECO:0000256" key="2">
    <source>
        <dbReference type="SAM" id="SignalP"/>
    </source>
</evidence>
<gene>
    <name evidence="3" type="ORF">ABH903_001504</name>
</gene>
<accession>A0ABV4EIY0</accession>
<comment type="caution">
    <text evidence="3">The sequence shown here is derived from an EMBL/GenBank/DDBJ whole genome shotgun (WGS) entry which is preliminary data.</text>
</comment>
<feature type="chain" id="PRO_5045493973" description="PQQ-binding-like beta-propeller repeat protein" evidence="2">
    <location>
        <begin position="27"/>
        <end position="392"/>
    </location>
</feature>
<feature type="signal peptide" evidence="2">
    <location>
        <begin position="1"/>
        <end position="26"/>
    </location>
</feature>
<dbReference type="RefSeq" id="WP_370035769.1">
    <property type="nucleotide sequence ID" value="NZ_JBGBYS010000006.1"/>
</dbReference>
<reference evidence="3 4" key="1">
    <citation type="submission" date="2024-07" db="EMBL/GenBank/DDBJ databases">
        <title>Mealworm larvae gut microbial communities from Newark, Delaware, USA.</title>
        <authorList>
            <person name="Blenner M."/>
        </authorList>
    </citation>
    <scope>NUCLEOTIDE SEQUENCE [LARGE SCALE GENOMIC DNA]</scope>
    <source>
        <strain evidence="3 4">UD i117</strain>
    </source>
</reference>
<dbReference type="PROSITE" id="PS51257">
    <property type="entry name" value="PROKAR_LIPOPROTEIN"/>
    <property type="match status" value="1"/>
</dbReference>
<name>A0ABV4EIY0_BREEP</name>
<keyword evidence="4" id="KW-1185">Reference proteome</keyword>
<evidence type="ECO:0000313" key="3">
    <source>
        <dbReference type="EMBL" id="MEY9258483.1"/>
    </source>
</evidence>
<dbReference type="EMBL" id="JBGBYS010000006">
    <property type="protein sequence ID" value="MEY9258483.1"/>
    <property type="molecule type" value="Genomic_DNA"/>
</dbReference>
<feature type="region of interest" description="Disordered" evidence="1">
    <location>
        <begin position="178"/>
        <end position="201"/>
    </location>
</feature>
<protein>
    <recommendedName>
        <fullName evidence="5">PQQ-binding-like beta-propeller repeat protein</fullName>
    </recommendedName>
</protein>
<sequence length="392" mass="39943">MRQIRLAGLAAGAATLALALSGCSLGDSPEDFDRTPKTVGTDLKAADTSGLQLPLIVEPLELVEPGWDLPVQSAGSIFLSAQTGGETLTYSAVDTKGTELWRAKRPSGCTGFTVTADGDTPLAVLTDSESSTDCDDDVTATAYDLKTGKKTWGPVDVPGPLRGPGTAFAPEDAPADDAVVLDPATGEPVGDSDGGDSDGVSHLGEYQGLVLDIDGGKLVASEDGETVWEHSLADNDWDAETLTAAAGAATGEGFIHLDAGDGAGPVFDRDSGDLLDDDARGVARDANTQAVVTLGKSGITVIDDLGKNELPVSVPQSVHLEAAAGGLLYLREGGKLRVHNSTTGSLARGYRADGSGVVAIPDVFTSAGVGTLRAGDRTLLATDRVVEESGEG</sequence>
<evidence type="ECO:0008006" key="5">
    <source>
        <dbReference type="Google" id="ProtNLM"/>
    </source>
</evidence>
<evidence type="ECO:0000313" key="4">
    <source>
        <dbReference type="Proteomes" id="UP001565435"/>
    </source>
</evidence>
<evidence type="ECO:0000256" key="1">
    <source>
        <dbReference type="SAM" id="MobiDB-lite"/>
    </source>
</evidence>
<dbReference type="SUPFAM" id="SSF50998">
    <property type="entry name" value="Quinoprotein alcohol dehydrogenase-like"/>
    <property type="match status" value="1"/>
</dbReference>
<dbReference type="InterPro" id="IPR011047">
    <property type="entry name" value="Quinoprotein_ADH-like_sf"/>
</dbReference>
<organism evidence="3 4">
    <name type="scientific">Brevibacterium epidermidis</name>
    <dbReference type="NCBI Taxonomy" id="1698"/>
    <lineage>
        <taxon>Bacteria</taxon>
        <taxon>Bacillati</taxon>
        <taxon>Actinomycetota</taxon>
        <taxon>Actinomycetes</taxon>
        <taxon>Micrococcales</taxon>
        <taxon>Brevibacteriaceae</taxon>
        <taxon>Brevibacterium</taxon>
    </lineage>
</organism>
<proteinExistence type="predicted"/>
<dbReference type="Proteomes" id="UP001565435">
    <property type="component" value="Unassembled WGS sequence"/>
</dbReference>